<evidence type="ECO:0008006" key="2">
    <source>
        <dbReference type="Google" id="ProtNLM"/>
    </source>
</evidence>
<organism evidence="1">
    <name type="scientific">hydrothermal vent metagenome</name>
    <dbReference type="NCBI Taxonomy" id="652676"/>
    <lineage>
        <taxon>unclassified sequences</taxon>
        <taxon>metagenomes</taxon>
        <taxon>ecological metagenomes</taxon>
    </lineage>
</organism>
<accession>A0A3B1CFL9</accession>
<dbReference type="EMBL" id="UOGA01000232">
    <property type="protein sequence ID" value="VAX22844.1"/>
    <property type="molecule type" value="Genomic_DNA"/>
</dbReference>
<protein>
    <recommendedName>
        <fullName evidence="2">HicB-like antitoxin of toxin-antitoxin system domain-containing protein</fullName>
    </recommendedName>
</protein>
<dbReference type="SUPFAM" id="SSF143100">
    <property type="entry name" value="TTHA1013/TTHA0281-like"/>
    <property type="match status" value="1"/>
</dbReference>
<reference evidence="1" key="1">
    <citation type="submission" date="2018-06" db="EMBL/GenBank/DDBJ databases">
        <authorList>
            <person name="Zhirakovskaya E."/>
        </authorList>
    </citation>
    <scope>NUCLEOTIDE SEQUENCE</scope>
</reference>
<evidence type="ECO:0000313" key="1">
    <source>
        <dbReference type="EMBL" id="VAX22844.1"/>
    </source>
</evidence>
<dbReference type="InterPro" id="IPR035069">
    <property type="entry name" value="TTHA1013/TTHA0281-like"/>
</dbReference>
<gene>
    <name evidence="1" type="ORF">MNBD_NITROSPINAE04-688</name>
</gene>
<proteinExistence type="predicted"/>
<sequence>MRVEFIIRLPFKISKEGRYYVSCCPVLDVGSQATTKKKAKENLIEAVGLFLVSCFERGTLDQVLKDCGFKPLHTIKKPTKRALGRDEIEAPFPFQISKASLSHCPA</sequence>
<name>A0A3B1CFL9_9ZZZZ</name>
<dbReference type="AlphaFoldDB" id="A0A3B1CFL9"/>